<feature type="compositionally biased region" description="Basic and acidic residues" evidence="1">
    <location>
        <begin position="1195"/>
        <end position="1206"/>
    </location>
</feature>
<dbReference type="PANTHER" id="PTHR14149">
    <property type="entry name" value="RAS GTPASE-ACTIVATING PROTEIN WITH IQ MOTIF"/>
    <property type="match status" value="1"/>
</dbReference>
<evidence type="ECO:0000313" key="4">
    <source>
        <dbReference type="EMBL" id="KAJ1967499.1"/>
    </source>
</evidence>
<dbReference type="InterPro" id="IPR001715">
    <property type="entry name" value="CH_dom"/>
</dbReference>
<dbReference type="Gene3D" id="1.10.418.10">
    <property type="entry name" value="Calponin-like domain"/>
    <property type="match status" value="1"/>
</dbReference>
<dbReference type="OrthoDB" id="775356at2759"/>
<reference evidence="4" key="1">
    <citation type="submission" date="2022-07" db="EMBL/GenBank/DDBJ databases">
        <title>Phylogenomic reconstructions and comparative analyses of Kickxellomycotina fungi.</title>
        <authorList>
            <person name="Reynolds N.K."/>
            <person name="Stajich J.E."/>
            <person name="Barry K."/>
            <person name="Grigoriev I.V."/>
            <person name="Crous P."/>
            <person name="Smith M.E."/>
        </authorList>
    </citation>
    <scope>NUCLEOTIDE SEQUENCE</scope>
    <source>
        <strain evidence="4">RSA 1196</strain>
    </source>
</reference>
<dbReference type="Gene3D" id="1.20.5.190">
    <property type="match status" value="2"/>
</dbReference>
<dbReference type="Pfam" id="PF03836">
    <property type="entry name" value="RasGAP_C"/>
    <property type="match status" value="1"/>
</dbReference>
<feature type="domain" description="Ras-GAP" evidence="2">
    <location>
        <begin position="788"/>
        <end position="1016"/>
    </location>
</feature>
<dbReference type="Gene3D" id="1.10.506.10">
    <property type="entry name" value="GTPase Activation - p120gap, domain 1"/>
    <property type="match status" value="1"/>
</dbReference>
<dbReference type="SUPFAM" id="SSF143885">
    <property type="entry name" value="RGC domain-like"/>
    <property type="match status" value="1"/>
</dbReference>
<accession>A0A9W8AV80</accession>
<gene>
    <name evidence="4" type="primary">IQG1</name>
    <name evidence="4" type="ORF">IWQ62_001820</name>
</gene>
<dbReference type="Pfam" id="PF00612">
    <property type="entry name" value="IQ"/>
    <property type="match status" value="6"/>
</dbReference>
<dbReference type="InterPro" id="IPR000593">
    <property type="entry name" value="RasGAP_C"/>
</dbReference>
<name>A0A9W8AV80_9FUNG</name>
<dbReference type="PROSITE" id="PS50018">
    <property type="entry name" value="RAS_GTPASE_ACTIV_2"/>
    <property type="match status" value="1"/>
</dbReference>
<dbReference type="Proteomes" id="UP001150925">
    <property type="component" value="Unassembled WGS sequence"/>
</dbReference>
<protein>
    <submittedName>
        <fullName evidence="4">Iqgap- protein</fullName>
    </submittedName>
</protein>
<keyword evidence="5" id="KW-1185">Reference proteome</keyword>
<evidence type="ECO:0000256" key="1">
    <source>
        <dbReference type="SAM" id="MobiDB-lite"/>
    </source>
</evidence>
<feature type="region of interest" description="Disordered" evidence="1">
    <location>
        <begin position="1195"/>
        <end position="1283"/>
    </location>
</feature>
<dbReference type="PANTHER" id="PTHR14149:SF14">
    <property type="entry name" value="CALPONIN-HOMOLOGY (CH) DOMAIN-CONTAINING PROTEIN"/>
    <property type="match status" value="1"/>
</dbReference>
<proteinExistence type="predicted"/>
<dbReference type="SMART" id="SM00323">
    <property type="entry name" value="RasGAP"/>
    <property type="match status" value="1"/>
</dbReference>
<evidence type="ECO:0000259" key="2">
    <source>
        <dbReference type="PROSITE" id="PS50018"/>
    </source>
</evidence>
<dbReference type="SUPFAM" id="SSF47576">
    <property type="entry name" value="Calponin-homology domain, CH-domain"/>
    <property type="match status" value="1"/>
</dbReference>
<dbReference type="InterPro" id="IPR001936">
    <property type="entry name" value="RasGAP_dom"/>
</dbReference>
<dbReference type="SMART" id="SM00033">
    <property type="entry name" value="CH"/>
    <property type="match status" value="1"/>
</dbReference>
<feature type="compositionally biased region" description="Polar residues" evidence="1">
    <location>
        <begin position="1250"/>
        <end position="1261"/>
    </location>
</feature>
<dbReference type="FunFam" id="1.10.506.10:FF:000004">
    <property type="entry name" value="IQ motif containing GTPase activating protein 1"/>
    <property type="match status" value="1"/>
</dbReference>
<feature type="compositionally biased region" description="Polar residues" evidence="1">
    <location>
        <begin position="1211"/>
        <end position="1222"/>
    </location>
</feature>
<dbReference type="SUPFAM" id="SSF48350">
    <property type="entry name" value="GTPase activation domain, GAP"/>
    <property type="match status" value="1"/>
</dbReference>
<feature type="compositionally biased region" description="Low complexity" evidence="1">
    <location>
        <begin position="1262"/>
        <end position="1281"/>
    </location>
</feature>
<dbReference type="SMART" id="SM00015">
    <property type="entry name" value="IQ"/>
    <property type="match status" value="12"/>
</dbReference>
<feature type="domain" description="Calponin-homology (CH)" evidence="3">
    <location>
        <begin position="68"/>
        <end position="174"/>
    </location>
</feature>
<dbReference type="InterPro" id="IPR036872">
    <property type="entry name" value="CH_dom_sf"/>
</dbReference>
<dbReference type="Pfam" id="PF00307">
    <property type="entry name" value="CH"/>
    <property type="match status" value="1"/>
</dbReference>
<feature type="region of interest" description="Disordered" evidence="1">
    <location>
        <begin position="1"/>
        <end position="32"/>
    </location>
</feature>
<dbReference type="EMBL" id="JANBPY010000328">
    <property type="protein sequence ID" value="KAJ1967499.1"/>
    <property type="molecule type" value="Genomic_DNA"/>
</dbReference>
<dbReference type="GO" id="GO:0005938">
    <property type="term" value="C:cell cortex"/>
    <property type="evidence" value="ECO:0007669"/>
    <property type="project" value="TreeGrafter"/>
</dbReference>
<dbReference type="InterPro" id="IPR000048">
    <property type="entry name" value="IQ_motif_EF-hand-BS"/>
</dbReference>
<dbReference type="CDD" id="cd21206">
    <property type="entry name" value="CH_IQGAP"/>
    <property type="match status" value="1"/>
</dbReference>
<evidence type="ECO:0000313" key="5">
    <source>
        <dbReference type="Proteomes" id="UP001150925"/>
    </source>
</evidence>
<dbReference type="Pfam" id="PF00616">
    <property type="entry name" value="RasGAP"/>
    <property type="match status" value="1"/>
</dbReference>
<dbReference type="CDD" id="cd05127">
    <property type="entry name" value="RasGAP_IQGAP_like"/>
    <property type="match status" value="1"/>
</dbReference>
<evidence type="ECO:0000259" key="3">
    <source>
        <dbReference type="PROSITE" id="PS50021"/>
    </source>
</evidence>
<comment type="caution">
    <text evidence="4">The sequence shown here is derived from an EMBL/GenBank/DDBJ whole genome shotgun (WGS) entry which is preliminary data.</text>
</comment>
<dbReference type="PROSITE" id="PS50096">
    <property type="entry name" value="IQ"/>
    <property type="match status" value="12"/>
</dbReference>
<dbReference type="InterPro" id="IPR008936">
    <property type="entry name" value="Rho_GTPase_activation_prot"/>
</dbReference>
<sequence>MDSMSIISGSPSRSRADLSHAPASPDVTGLRGRHRLQRHVSQEHSPRYLRNGNWCDLERKKLQAYEYLCHIGEAKEWIEACIQEQLPPAERLEQALRDGVILAKLARTFDPEAVPRIFQAPKLQFRHSDNINAFLTAIRKLELPKLFHFEVVDLYERKNIPKVIYCIHALSHFLARQDLAPHIKNLLGYLQFTDEQLAITQQELANAGCRMPSFQQVSKALHGEAQLDHTELSPEGHAKLHWEKKIDIVIQFQAFARGQLAKREAVARRQAQGYTRLVQRVTTMQSLIRGHLGRRQLYEAKLYNYYSQHLPQVIKAQALWRGALARRHQKQQQLEQVRAHEQRCQYEARVVKAQAIVRGFLARKQFSREQRQAVLTNHHASKLQALTRGYLARQHYQQAKLDQQVIPKIVQIQARIRGILERRRYEEMRRRFHRFLEGLVSAQALIRGVLARREYTSQSQQRKNDLPRIIRCQAIVRGFLTRRAYAGLLAEQQDYTNRIRRLQALARGYLERQRNPILKLNPQARSLTKLTKTQAVVRGWLTRRRYGKLIRSQRKRVAAATKIQAVVRGYLVRRKHSLRREHFEQHLPKIVQIQSMYRAKLAGRAYRTLTMEKNPPVSTMRSFVYLLDDSDQDFEEELELERLRQQAVRRIRDNHQTENVVNDLDIKIALLVKNRITLEELIKTSRYKFIEDHRYWLATGGSTGGGLSMLNSITLGTSSHTALGPFVNGSATGTWNSLYHLDKDSRRRLESYQHLFYLLQTQPVYLARLLFALNKGPLGESNKKFMETIVLSLFGFAQNAREEYLLLKLFKTAIEQEIDSITGIHEFLRGNPVFIKLAVHHNRGAKERKFLRQLLQPLVLQVIEDPTLDLESDPLVIYRGLIREEESRTGMRSLRPYDITREQALDDMETRTTLIKHLQQLRTITDQFIEAILDSLDQMPYGIRYIARELRRALVHKFPHERENTVMKVVGHLVYYRYINPAIVAPDSFDVVESVINPLQRKNLAEIAKMLNQVSVGKLFSDDNVFLQPLNNYVAYTSERFAQYSYAVTNVMDPEVYFQIDEFSDLTQTRKPVIYMSPQEVFTIHQALEDNLDVLAQTADDPLRLILHDLGPAPTVRSELKSSGTGNEISLTLTDRFADSNIKDHESVIKHLFVETKRYILYIIRVQSGKSLMDILEQPVTEHEERRFREIIKREETRKAQQRQHEPSSILGPQSTISTPGHSQIGGKDSRSLDKSFVPGGPITRRDSVLSPSGGTSPTAASFSEISGVSNNSSQSMNNKSFGVDGGASTSGIGSNNGARSLSASRSLLDLSALSFNSLKKMTMIHMAKLESENKVSKEDKYQAMLNSIATDIRNKHRRRVQRTQELRKIGQTLLNLTEKTNYLNEQKKTYLDYIHSCIQQLSHNKDRKNRTVLPFTRQYFHLRDLQRAGKVPQFGSYKYTAEKLHQKGVIVAIDGYNPRQFDKITLVISSDQPGVFAIEVSLLGIKMPGGEMEIRLEDLLQYQFNNTPVISIFDGAVRVNVNLLVFLINKKFYR</sequence>
<dbReference type="PROSITE" id="PS50021">
    <property type="entry name" value="CH"/>
    <property type="match status" value="1"/>
</dbReference>
<organism evidence="4 5">
    <name type="scientific">Dispira parvispora</name>
    <dbReference type="NCBI Taxonomy" id="1520584"/>
    <lineage>
        <taxon>Eukaryota</taxon>
        <taxon>Fungi</taxon>
        <taxon>Fungi incertae sedis</taxon>
        <taxon>Zoopagomycota</taxon>
        <taxon>Kickxellomycotina</taxon>
        <taxon>Dimargaritomycetes</taxon>
        <taxon>Dimargaritales</taxon>
        <taxon>Dimargaritaceae</taxon>
        <taxon>Dispira</taxon>
    </lineage>
</organism>
<dbReference type="GO" id="GO:0005096">
    <property type="term" value="F:GTPase activator activity"/>
    <property type="evidence" value="ECO:0007669"/>
    <property type="project" value="TreeGrafter"/>
</dbReference>
<feature type="compositionally biased region" description="Low complexity" evidence="1">
    <location>
        <begin position="1"/>
        <end position="13"/>
    </location>
</feature>